<gene>
    <name evidence="1" type="ORF">SMRZ_LOCUS2919</name>
</gene>
<dbReference type="Proteomes" id="UP000277204">
    <property type="component" value="Unassembled WGS sequence"/>
</dbReference>
<protein>
    <submittedName>
        <fullName evidence="1">Uncharacterized protein</fullName>
    </submittedName>
</protein>
<accession>A0A183LGJ6</accession>
<sequence>MKTSTSEGKHRIQWIARMQLDDLDFVDDLALLSHTQQQMQENMTSVAATSTVVGLNIHKGKARFSNTTQHAPIQSHLTEKIWKM</sequence>
<evidence type="ECO:0000313" key="1">
    <source>
        <dbReference type="EMBL" id="VDO56472.1"/>
    </source>
</evidence>
<proteinExistence type="predicted"/>
<dbReference type="AlphaFoldDB" id="A0A183LGJ6"/>
<evidence type="ECO:0000313" key="2">
    <source>
        <dbReference type="Proteomes" id="UP000277204"/>
    </source>
</evidence>
<reference evidence="1 2" key="1">
    <citation type="submission" date="2018-11" db="EMBL/GenBank/DDBJ databases">
        <authorList>
            <consortium name="Pathogen Informatics"/>
        </authorList>
    </citation>
    <scope>NUCLEOTIDE SEQUENCE [LARGE SCALE GENOMIC DNA]</scope>
    <source>
        <strain evidence="1 2">Zambia</strain>
    </source>
</reference>
<name>A0A183LGJ6_9TREM</name>
<keyword evidence="2" id="KW-1185">Reference proteome</keyword>
<dbReference type="EMBL" id="UZAI01000790">
    <property type="protein sequence ID" value="VDO56472.1"/>
    <property type="molecule type" value="Genomic_DNA"/>
</dbReference>
<organism evidence="1 2">
    <name type="scientific">Schistosoma margrebowiei</name>
    <dbReference type="NCBI Taxonomy" id="48269"/>
    <lineage>
        <taxon>Eukaryota</taxon>
        <taxon>Metazoa</taxon>
        <taxon>Spiralia</taxon>
        <taxon>Lophotrochozoa</taxon>
        <taxon>Platyhelminthes</taxon>
        <taxon>Trematoda</taxon>
        <taxon>Digenea</taxon>
        <taxon>Strigeidida</taxon>
        <taxon>Schistosomatoidea</taxon>
        <taxon>Schistosomatidae</taxon>
        <taxon>Schistosoma</taxon>
    </lineage>
</organism>